<dbReference type="InterPro" id="IPR001900">
    <property type="entry name" value="RNase_II/R"/>
</dbReference>
<dbReference type="GO" id="GO:0000175">
    <property type="term" value="F:3'-5'-RNA exonuclease activity"/>
    <property type="evidence" value="ECO:0007669"/>
    <property type="project" value="TreeGrafter"/>
</dbReference>
<name>W4M346_9BACT</name>
<dbReference type="Pfam" id="PF00773">
    <property type="entry name" value="RNB"/>
    <property type="match status" value="1"/>
</dbReference>
<proteinExistence type="predicted"/>
<sequence>MPDTPISQGNFVLYKQRPARVLQAGERVEIELEEGKPVKVRPKDVVLLHPGPLERLSDLHPQEGDLETAWELLAGDTTSLAELAELAFGDFTPATAWETWQHVADGLHFRGTPEAVEARTAEAVEQERQARAARAAEKEAWDALIARVREGQIEPEDERYLKELDDRANGQRPDNRILRALGIADSPEKAHGLLLKLGRWDDAVNPYPLRLGVALSQPASELIELPDEPRQDLTHLPAFAIDDEGNQDPDDALSLDGNRLWVHVADVAALVPPDSEADLEARARGANLYLPESTVTMLPPEATRQLGLGLSEVSPALSFGLDLSDEGELMDVEVVPSWVRVTRTTYAEVSRRLDEEPFKTMYHLAQLSEERRIEEEAISIELPEVKIIVQDGQVLIEPLQPLPSRMLVSEAMVLAGEAVARFALERGLPFPFTT</sequence>
<dbReference type="SUPFAM" id="SSF50249">
    <property type="entry name" value="Nucleic acid-binding proteins"/>
    <property type="match status" value="1"/>
</dbReference>
<organism evidence="2 3">
    <name type="scientific">Candidatus Entotheonella gemina</name>
    <dbReference type="NCBI Taxonomy" id="1429439"/>
    <lineage>
        <taxon>Bacteria</taxon>
        <taxon>Pseudomonadati</taxon>
        <taxon>Nitrospinota/Tectimicrobiota group</taxon>
        <taxon>Candidatus Tectimicrobiota</taxon>
        <taxon>Candidatus Entotheonellia</taxon>
        <taxon>Candidatus Entotheonellales</taxon>
        <taxon>Candidatus Entotheonellaceae</taxon>
        <taxon>Candidatus Entotheonella</taxon>
    </lineage>
</organism>
<evidence type="ECO:0000259" key="1">
    <source>
        <dbReference type="SMART" id="SM00955"/>
    </source>
</evidence>
<dbReference type="SMART" id="SM00955">
    <property type="entry name" value="RNB"/>
    <property type="match status" value="1"/>
</dbReference>
<dbReference type="InterPro" id="IPR036388">
    <property type="entry name" value="WH-like_DNA-bd_sf"/>
</dbReference>
<feature type="non-terminal residue" evidence="2">
    <location>
        <position position="434"/>
    </location>
</feature>
<dbReference type="InterPro" id="IPR056404">
    <property type="entry name" value="HTH_RNase_II"/>
</dbReference>
<gene>
    <name evidence="2" type="ORF">ETSY2_30990</name>
</gene>
<accession>W4M346</accession>
<comment type="caution">
    <text evidence="2">The sequence shown here is derived from an EMBL/GenBank/DDBJ whole genome shotgun (WGS) entry which is preliminary data.</text>
</comment>
<dbReference type="EMBL" id="AZHX01001318">
    <property type="protein sequence ID" value="ETX04067.1"/>
    <property type="molecule type" value="Genomic_DNA"/>
</dbReference>
<dbReference type="Proteomes" id="UP000019140">
    <property type="component" value="Unassembled WGS sequence"/>
</dbReference>
<dbReference type="GO" id="GO:0003723">
    <property type="term" value="F:RNA binding"/>
    <property type="evidence" value="ECO:0007669"/>
    <property type="project" value="InterPro"/>
</dbReference>
<dbReference type="Pfam" id="PF23161">
    <property type="entry name" value="HTH_RNase_II"/>
    <property type="match status" value="1"/>
</dbReference>
<dbReference type="Gene3D" id="1.10.10.10">
    <property type="entry name" value="Winged helix-like DNA-binding domain superfamily/Winged helix DNA-binding domain"/>
    <property type="match status" value="1"/>
</dbReference>
<dbReference type="AlphaFoldDB" id="W4M346"/>
<reference evidence="2 3" key="1">
    <citation type="journal article" date="2014" name="Nature">
        <title>An environmental bacterial taxon with a large and distinct metabolic repertoire.</title>
        <authorList>
            <person name="Wilson M.C."/>
            <person name="Mori T."/>
            <person name="Ruckert C."/>
            <person name="Uria A.R."/>
            <person name="Helf M.J."/>
            <person name="Takada K."/>
            <person name="Gernert C."/>
            <person name="Steffens U.A."/>
            <person name="Heycke N."/>
            <person name="Schmitt S."/>
            <person name="Rinke C."/>
            <person name="Helfrich E.J."/>
            <person name="Brachmann A.O."/>
            <person name="Gurgui C."/>
            <person name="Wakimoto T."/>
            <person name="Kracht M."/>
            <person name="Crusemann M."/>
            <person name="Hentschel U."/>
            <person name="Abe I."/>
            <person name="Matsunaga S."/>
            <person name="Kalinowski J."/>
            <person name="Takeyama H."/>
            <person name="Piel J."/>
        </authorList>
    </citation>
    <scope>NUCLEOTIDE SEQUENCE [LARGE SCALE GENOMIC DNA]</scope>
    <source>
        <strain evidence="3">TSY2</strain>
    </source>
</reference>
<dbReference type="HOGENOM" id="CLU_015903_2_0_7"/>
<evidence type="ECO:0000313" key="3">
    <source>
        <dbReference type="Proteomes" id="UP000019140"/>
    </source>
</evidence>
<dbReference type="GO" id="GO:0000932">
    <property type="term" value="C:P-body"/>
    <property type="evidence" value="ECO:0007669"/>
    <property type="project" value="TreeGrafter"/>
</dbReference>
<dbReference type="InterPro" id="IPR012340">
    <property type="entry name" value="NA-bd_OB-fold"/>
</dbReference>
<dbReference type="PANTHER" id="PTHR23355">
    <property type="entry name" value="RIBONUCLEASE"/>
    <property type="match status" value="1"/>
</dbReference>
<feature type="domain" description="RNB" evidence="1">
    <location>
        <begin position="230"/>
        <end position="433"/>
    </location>
</feature>
<evidence type="ECO:0000313" key="2">
    <source>
        <dbReference type="EMBL" id="ETX04067.1"/>
    </source>
</evidence>
<dbReference type="InterPro" id="IPR050180">
    <property type="entry name" value="RNR_Ribonuclease"/>
</dbReference>
<protein>
    <recommendedName>
        <fullName evidence="1">RNB domain-containing protein</fullName>
    </recommendedName>
</protein>
<keyword evidence="3" id="KW-1185">Reference proteome</keyword>
<dbReference type="PANTHER" id="PTHR23355:SF42">
    <property type="entry name" value="RIBONUCLEASE II, CHLOROPLASTIC_MITOCHONDRIAL"/>
    <property type="match status" value="1"/>
</dbReference>
<dbReference type="GO" id="GO:0006402">
    <property type="term" value="P:mRNA catabolic process"/>
    <property type="evidence" value="ECO:0007669"/>
    <property type="project" value="TreeGrafter"/>
</dbReference>